<keyword evidence="1" id="KW-1133">Transmembrane helix</keyword>
<sequence length="55" mass="6237">MSGLDAEMQRFLPKPAITIATASRSREWRIRSVVIVFFLIALRLCASPLLWPPIP</sequence>
<dbReference type="Proteomes" id="UP000076532">
    <property type="component" value="Unassembled WGS sequence"/>
</dbReference>
<evidence type="ECO:0000313" key="3">
    <source>
        <dbReference type="Proteomes" id="UP000076532"/>
    </source>
</evidence>
<keyword evidence="3" id="KW-1185">Reference proteome</keyword>
<accession>A0A166PDX5</accession>
<evidence type="ECO:0000313" key="2">
    <source>
        <dbReference type="EMBL" id="KZP25992.1"/>
    </source>
</evidence>
<feature type="transmembrane region" description="Helical" evidence="1">
    <location>
        <begin position="33"/>
        <end position="51"/>
    </location>
</feature>
<keyword evidence="1" id="KW-0812">Transmembrane</keyword>
<name>A0A166PDX5_9AGAM</name>
<gene>
    <name evidence="2" type="ORF">FIBSPDRAFT_855284</name>
</gene>
<dbReference type="AlphaFoldDB" id="A0A166PDX5"/>
<keyword evidence="1" id="KW-0472">Membrane</keyword>
<organism evidence="2 3">
    <name type="scientific">Athelia psychrophila</name>
    <dbReference type="NCBI Taxonomy" id="1759441"/>
    <lineage>
        <taxon>Eukaryota</taxon>
        <taxon>Fungi</taxon>
        <taxon>Dikarya</taxon>
        <taxon>Basidiomycota</taxon>
        <taxon>Agaricomycotina</taxon>
        <taxon>Agaricomycetes</taxon>
        <taxon>Agaricomycetidae</taxon>
        <taxon>Atheliales</taxon>
        <taxon>Atheliaceae</taxon>
        <taxon>Athelia</taxon>
    </lineage>
</organism>
<protein>
    <submittedName>
        <fullName evidence="2">Uncharacterized protein</fullName>
    </submittedName>
</protein>
<dbReference type="EMBL" id="KV417517">
    <property type="protein sequence ID" value="KZP25992.1"/>
    <property type="molecule type" value="Genomic_DNA"/>
</dbReference>
<proteinExistence type="predicted"/>
<evidence type="ECO:0000256" key="1">
    <source>
        <dbReference type="SAM" id="Phobius"/>
    </source>
</evidence>
<reference evidence="2 3" key="1">
    <citation type="journal article" date="2016" name="Mol. Biol. Evol.">
        <title>Comparative Genomics of Early-Diverging Mushroom-Forming Fungi Provides Insights into the Origins of Lignocellulose Decay Capabilities.</title>
        <authorList>
            <person name="Nagy L.G."/>
            <person name="Riley R."/>
            <person name="Tritt A."/>
            <person name="Adam C."/>
            <person name="Daum C."/>
            <person name="Floudas D."/>
            <person name="Sun H."/>
            <person name="Yadav J.S."/>
            <person name="Pangilinan J."/>
            <person name="Larsson K.H."/>
            <person name="Matsuura K."/>
            <person name="Barry K."/>
            <person name="Labutti K."/>
            <person name="Kuo R."/>
            <person name="Ohm R.A."/>
            <person name="Bhattacharya S.S."/>
            <person name="Shirouzu T."/>
            <person name="Yoshinaga Y."/>
            <person name="Martin F.M."/>
            <person name="Grigoriev I.V."/>
            <person name="Hibbett D.S."/>
        </authorList>
    </citation>
    <scope>NUCLEOTIDE SEQUENCE [LARGE SCALE GENOMIC DNA]</scope>
    <source>
        <strain evidence="2 3">CBS 109695</strain>
    </source>
</reference>